<name>A0ABS3TJ36_9PSED</name>
<dbReference type="RefSeq" id="WP_208311505.1">
    <property type="nucleotide sequence ID" value="NZ_JAELYA010000001.1"/>
</dbReference>
<dbReference type="PIRSF" id="PIRSF019574">
    <property type="entry name" value="Periplasmic_polyamine_BP"/>
    <property type="match status" value="1"/>
</dbReference>
<gene>
    <name evidence="6" type="ORF">JFY56_00345</name>
</gene>
<keyword evidence="3 5" id="KW-0732">Signal</keyword>
<organism evidence="6 7">
    <name type="scientific">Pseudomonas schmalbachii</name>
    <dbReference type="NCBI Taxonomy" id="2816993"/>
    <lineage>
        <taxon>Bacteria</taxon>
        <taxon>Pseudomonadati</taxon>
        <taxon>Pseudomonadota</taxon>
        <taxon>Gammaproteobacteria</taxon>
        <taxon>Pseudomonadales</taxon>
        <taxon>Pseudomonadaceae</taxon>
        <taxon>Pseudomonas</taxon>
    </lineage>
</organism>
<dbReference type="Gene3D" id="3.40.190.10">
    <property type="entry name" value="Periplasmic binding protein-like II"/>
    <property type="match status" value="2"/>
</dbReference>
<keyword evidence="4" id="KW-0574">Periplasm</keyword>
<dbReference type="InterPro" id="IPR001188">
    <property type="entry name" value="Sperm_putr-bd"/>
</dbReference>
<dbReference type="Proteomes" id="UP000669060">
    <property type="component" value="Unassembled WGS sequence"/>
</dbReference>
<dbReference type="SUPFAM" id="SSF53850">
    <property type="entry name" value="Periplasmic binding protein-like II"/>
    <property type="match status" value="1"/>
</dbReference>
<evidence type="ECO:0000256" key="2">
    <source>
        <dbReference type="ARBA" id="ARBA00022448"/>
    </source>
</evidence>
<dbReference type="CDD" id="cd13659">
    <property type="entry name" value="PBP2_PotF"/>
    <property type="match status" value="1"/>
</dbReference>
<proteinExistence type="predicted"/>
<evidence type="ECO:0000313" key="7">
    <source>
        <dbReference type="Proteomes" id="UP000669060"/>
    </source>
</evidence>
<dbReference type="PANTHER" id="PTHR30222">
    <property type="entry name" value="SPERMIDINE/PUTRESCINE-BINDING PERIPLASMIC PROTEIN"/>
    <property type="match status" value="1"/>
</dbReference>
<sequence length="367" mass="39855">MIKRTCEALFATTLLSTALLAGTAHAAETVNIANWSGYIADDTLAEFTRRTGIQTTYDLVDSNETTEAKLMTGGSGYDLASPSNHFLPRLIKAGAIQELDRSKLPNWNNLDPKLMKILEASDPGNRYAIPYMWVTVGIGYNADKVKAIFGNTDVTQSWQLLFAPENIKKLSQCGVAFLDNPTQIVSITLKTLGLDPHSQDPADLKKAEAALLAIRPYIRYFHQSKYVSDLANGNICVAIGFSGDVLQAMSSAHQAGNGVNLGYSIPREGSTVAVDMVVIPKGAPHLDNAYAYMNYLLEPKVIANISNAVKYPNGNAEALAYVDPDLRSNPAVYPPQSVLDTLFPIQTLSPAGMRLSTRLWTRVTTGK</sequence>
<reference evidence="6 7" key="1">
    <citation type="submission" date="2020-12" db="EMBL/GenBank/DDBJ databases">
        <title>Pseudomonas schmalbachii sp. nov. isolated from millipede gut.</title>
        <authorList>
            <person name="Shelomi M."/>
        </authorList>
    </citation>
    <scope>NUCLEOTIDE SEQUENCE [LARGE SCALE GENOMIC DNA]</scope>
    <source>
        <strain evidence="6 7">Milli4</strain>
    </source>
</reference>
<dbReference type="Pfam" id="PF13416">
    <property type="entry name" value="SBP_bac_8"/>
    <property type="match status" value="1"/>
</dbReference>
<evidence type="ECO:0000256" key="5">
    <source>
        <dbReference type="SAM" id="SignalP"/>
    </source>
</evidence>
<keyword evidence="2" id="KW-0813">Transport</keyword>
<evidence type="ECO:0000256" key="3">
    <source>
        <dbReference type="ARBA" id="ARBA00022729"/>
    </source>
</evidence>
<dbReference type="PANTHER" id="PTHR30222:SF12">
    <property type="entry name" value="NORSPERMIDINE SENSOR"/>
    <property type="match status" value="1"/>
</dbReference>
<evidence type="ECO:0000313" key="6">
    <source>
        <dbReference type="EMBL" id="MBO3273672.1"/>
    </source>
</evidence>
<comment type="subcellular location">
    <subcellularLocation>
        <location evidence="1">Periplasm</location>
    </subcellularLocation>
</comment>
<dbReference type="InterPro" id="IPR006059">
    <property type="entry name" value="SBP"/>
</dbReference>
<evidence type="ECO:0000256" key="1">
    <source>
        <dbReference type="ARBA" id="ARBA00004418"/>
    </source>
</evidence>
<evidence type="ECO:0000256" key="4">
    <source>
        <dbReference type="ARBA" id="ARBA00022764"/>
    </source>
</evidence>
<accession>A0ABS3TJ36</accession>
<feature type="chain" id="PRO_5046228749" evidence="5">
    <location>
        <begin position="27"/>
        <end position="367"/>
    </location>
</feature>
<dbReference type="EMBL" id="JAELYA010000001">
    <property type="protein sequence ID" value="MBO3273672.1"/>
    <property type="molecule type" value="Genomic_DNA"/>
</dbReference>
<comment type="caution">
    <text evidence="6">The sequence shown here is derived from an EMBL/GenBank/DDBJ whole genome shotgun (WGS) entry which is preliminary data.</text>
</comment>
<feature type="signal peptide" evidence="5">
    <location>
        <begin position="1"/>
        <end position="26"/>
    </location>
</feature>
<keyword evidence="7" id="KW-1185">Reference proteome</keyword>
<dbReference type="PRINTS" id="PR00909">
    <property type="entry name" value="SPERMDNBNDNG"/>
</dbReference>
<protein>
    <submittedName>
        <fullName evidence="6">Polyamine ABC transporter substrate-binding protein</fullName>
    </submittedName>
</protein>